<gene>
    <name evidence="1" type="ORF">MKC95_18700</name>
</gene>
<protein>
    <submittedName>
        <fullName evidence="1">TnpV protein</fullName>
    </submittedName>
</protein>
<dbReference type="Proteomes" id="UP001203972">
    <property type="component" value="Unassembled WGS sequence"/>
</dbReference>
<dbReference type="Pfam" id="PF14198">
    <property type="entry name" value="TnpV"/>
    <property type="match status" value="1"/>
</dbReference>
<dbReference type="RefSeq" id="WP_235629224.1">
    <property type="nucleotide sequence ID" value="NZ_CP048837.1"/>
</dbReference>
<evidence type="ECO:0000313" key="1">
    <source>
        <dbReference type="EMBL" id="MCR0234799.1"/>
    </source>
</evidence>
<dbReference type="AlphaFoldDB" id="A0AAP2UQS9"/>
<evidence type="ECO:0000313" key="2">
    <source>
        <dbReference type="Proteomes" id="UP001203972"/>
    </source>
</evidence>
<proteinExistence type="predicted"/>
<sequence>MEEYKVEWHVIEQLKQQNLMEWVRKMNVIENIVDEVIKKELIIQ</sequence>
<dbReference type="EMBL" id="JAKTMA010000040">
    <property type="protein sequence ID" value="MCR0234799.1"/>
    <property type="molecule type" value="Genomic_DNA"/>
</dbReference>
<dbReference type="InterPro" id="IPR026989">
    <property type="entry name" value="TnpV"/>
</dbReference>
<accession>A0AAP2UQS9</accession>
<name>A0AAP2UQS9_CLOIN</name>
<organism evidence="1 2">
    <name type="scientific">Clostridium innocuum</name>
    <dbReference type="NCBI Taxonomy" id="1522"/>
    <lineage>
        <taxon>Bacteria</taxon>
        <taxon>Bacillati</taxon>
        <taxon>Bacillota</taxon>
        <taxon>Clostridia</taxon>
        <taxon>Eubacteriales</taxon>
        <taxon>Clostridiaceae</taxon>
        <taxon>Clostridium</taxon>
    </lineage>
</organism>
<comment type="caution">
    <text evidence="1">The sequence shown here is derived from an EMBL/GenBank/DDBJ whole genome shotgun (WGS) entry which is preliminary data.</text>
</comment>
<reference evidence="1" key="1">
    <citation type="journal article" date="2022" name="Clin. Infect. Dis.">
        <title>Association between Clostridium innocuum and antibiotic-associated diarrhea in adults and children: A cross-sectional study and comparative genomics analysis.</title>
        <authorList>
            <person name="Cherny K.E."/>
            <person name="Muscat E.B."/>
            <person name="Balaji A."/>
            <person name="Mukherjee J."/>
            <person name="Ozer E.A."/>
            <person name="Angarone M.P."/>
            <person name="Hauser A.R."/>
            <person name="Sichel J.S."/>
            <person name="Amponsah E."/>
            <person name="Kociolek L.K."/>
        </authorList>
    </citation>
    <scope>NUCLEOTIDE SEQUENCE</scope>
    <source>
        <strain evidence="1">NU1-AC-029v</strain>
    </source>
</reference>